<dbReference type="EMBL" id="JANPWB010000003">
    <property type="protein sequence ID" value="KAJ1202425.1"/>
    <property type="molecule type" value="Genomic_DNA"/>
</dbReference>
<name>A0AAV7VQX1_PLEWA</name>
<reference evidence="2" key="1">
    <citation type="journal article" date="2022" name="bioRxiv">
        <title>Sequencing and chromosome-scale assembly of the giantPleurodeles waltlgenome.</title>
        <authorList>
            <person name="Brown T."/>
            <person name="Elewa A."/>
            <person name="Iarovenko S."/>
            <person name="Subramanian E."/>
            <person name="Araus A.J."/>
            <person name="Petzold A."/>
            <person name="Susuki M."/>
            <person name="Suzuki K.-i.T."/>
            <person name="Hayashi T."/>
            <person name="Toyoda A."/>
            <person name="Oliveira C."/>
            <person name="Osipova E."/>
            <person name="Leigh N.D."/>
            <person name="Simon A."/>
            <person name="Yun M.H."/>
        </authorList>
    </citation>
    <scope>NUCLEOTIDE SEQUENCE</scope>
    <source>
        <strain evidence="2">20211129_DDA</strain>
        <tissue evidence="2">Liver</tissue>
    </source>
</reference>
<sequence>MKSSPSDSPKTVLSIASQFRQSQGEDPTLRNAWQIAPTLENQSVRHLPGSLLSNADYLSHYPSDLWPKWPLSGGSDCDRASSVDAALGFPLGTSADARGPGGTSGVSYPDPEVFELAPRDAKRLDAAGLLKPDRTGTEAATAEDEAAEDRRVNRDEEKRTPNPAANQEAAGH</sequence>
<gene>
    <name evidence="2" type="ORF">NDU88_006225</name>
</gene>
<organism evidence="2 3">
    <name type="scientific">Pleurodeles waltl</name>
    <name type="common">Iberian ribbed newt</name>
    <dbReference type="NCBI Taxonomy" id="8319"/>
    <lineage>
        <taxon>Eukaryota</taxon>
        <taxon>Metazoa</taxon>
        <taxon>Chordata</taxon>
        <taxon>Craniata</taxon>
        <taxon>Vertebrata</taxon>
        <taxon>Euteleostomi</taxon>
        <taxon>Amphibia</taxon>
        <taxon>Batrachia</taxon>
        <taxon>Caudata</taxon>
        <taxon>Salamandroidea</taxon>
        <taxon>Salamandridae</taxon>
        <taxon>Pleurodelinae</taxon>
        <taxon>Pleurodeles</taxon>
    </lineage>
</organism>
<evidence type="ECO:0000313" key="3">
    <source>
        <dbReference type="Proteomes" id="UP001066276"/>
    </source>
</evidence>
<accession>A0AAV7VQX1</accession>
<evidence type="ECO:0000313" key="2">
    <source>
        <dbReference type="EMBL" id="KAJ1202425.1"/>
    </source>
</evidence>
<keyword evidence="3" id="KW-1185">Reference proteome</keyword>
<feature type="region of interest" description="Disordered" evidence="1">
    <location>
        <begin position="91"/>
        <end position="172"/>
    </location>
</feature>
<dbReference type="Proteomes" id="UP001066276">
    <property type="component" value="Chromosome 2_1"/>
</dbReference>
<evidence type="ECO:0000256" key="1">
    <source>
        <dbReference type="SAM" id="MobiDB-lite"/>
    </source>
</evidence>
<comment type="caution">
    <text evidence="2">The sequence shown here is derived from an EMBL/GenBank/DDBJ whole genome shotgun (WGS) entry which is preliminary data.</text>
</comment>
<feature type="compositionally biased region" description="Basic and acidic residues" evidence="1">
    <location>
        <begin position="148"/>
        <end position="160"/>
    </location>
</feature>
<proteinExistence type="predicted"/>
<dbReference type="AlphaFoldDB" id="A0AAV7VQX1"/>
<feature type="compositionally biased region" description="Basic and acidic residues" evidence="1">
    <location>
        <begin position="117"/>
        <end position="136"/>
    </location>
</feature>
<protein>
    <submittedName>
        <fullName evidence="2">Uncharacterized protein</fullName>
    </submittedName>
</protein>